<organism evidence="3 4">
    <name type="scientific">Pedobacter planticolens</name>
    <dbReference type="NCBI Taxonomy" id="2679964"/>
    <lineage>
        <taxon>Bacteria</taxon>
        <taxon>Pseudomonadati</taxon>
        <taxon>Bacteroidota</taxon>
        <taxon>Sphingobacteriia</taxon>
        <taxon>Sphingobacteriales</taxon>
        <taxon>Sphingobacteriaceae</taxon>
        <taxon>Pedobacter</taxon>
    </lineage>
</organism>
<sequence length="343" mass="36839">MKKSLLISPFALCAMLFLLLGACKKDKAVNTAPPTLSAVTNLNDRNTAISSIGYGEWIVIKGTNLSTTYKVDFNGTLAKDSLIYGDDNTITVKIPAQLTDPINNPITVTTKYGTATLNFQIKQPPPTITGFDPAAGNPGDDVTINGNYFKGVTGVTINGVNATVVSSTQTEIKVKVPTGVTYGAVVVSTPVGTVTTDKTFGLKHFIYDDGLKNVWTNTSFSFTSLDLANTEIVRRGTTAIKVVHKAFSAVRFRLVAKFPTAGYTFVKLSMYGGPGTQGKKVRVSSSNLGLTSGTYDMILNEGKWTEYQVPLINIGNPAIIEYLTFQEFSGIAATIYIDDVGFY</sequence>
<dbReference type="InterPro" id="IPR013783">
    <property type="entry name" value="Ig-like_fold"/>
</dbReference>
<dbReference type="Proteomes" id="UP000601055">
    <property type="component" value="Unassembled WGS sequence"/>
</dbReference>
<dbReference type="RefSeq" id="WP_182923563.1">
    <property type="nucleotide sequence ID" value="NZ_WNXD01000002.1"/>
</dbReference>
<keyword evidence="4" id="KW-1185">Reference proteome</keyword>
<dbReference type="InterPro" id="IPR002909">
    <property type="entry name" value="IPT_dom"/>
</dbReference>
<protein>
    <recommendedName>
        <fullName evidence="2">IPT/TIG domain-containing protein</fullName>
    </recommendedName>
</protein>
<evidence type="ECO:0000313" key="3">
    <source>
        <dbReference type="EMBL" id="MBB2146927.1"/>
    </source>
</evidence>
<feature type="signal peptide" evidence="1">
    <location>
        <begin position="1"/>
        <end position="28"/>
    </location>
</feature>
<dbReference type="Gene3D" id="2.60.40.10">
    <property type="entry name" value="Immunoglobulins"/>
    <property type="match status" value="2"/>
</dbReference>
<comment type="caution">
    <text evidence="3">The sequence shown here is derived from an EMBL/GenBank/DDBJ whole genome shotgun (WGS) entry which is preliminary data.</text>
</comment>
<feature type="chain" id="PRO_5036965198" description="IPT/TIG domain-containing protein" evidence="1">
    <location>
        <begin position="29"/>
        <end position="343"/>
    </location>
</feature>
<evidence type="ECO:0000313" key="4">
    <source>
        <dbReference type="Proteomes" id="UP000601055"/>
    </source>
</evidence>
<proteinExistence type="predicted"/>
<dbReference type="InterPro" id="IPR014756">
    <property type="entry name" value="Ig_E-set"/>
</dbReference>
<reference evidence="3" key="1">
    <citation type="submission" date="2019-11" db="EMBL/GenBank/DDBJ databases">
        <title>Description of Pedobacter sp. LMG 31464T.</title>
        <authorList>
            <person name="Carlier A."/>
            <person name="Qi S."/>
            <person name="Vandamme P."/>
        </authorList>
    </citation>
    <scope>NUCLEOTIDE SEQUENCE</scope>
    <source>
        <strain evidence="3">LMG 31464</strain>
    </source>
</reference>
<dbReference type="EMBL" id="WNXD01000002">
    <property type="protein sequence ID" value="MBB2146927.1"/>
    <property type="molecule type" value="Genomic_DNA"/>
</dbReference>
<feature type="domain" description="IPT/TIG" evidence="2">
    <location>
        <begin position="50"/>
        <end position="120"/>
    </location>
</feature>
<dbReference type="SUPFAM" id="SSF81296">
    <property type="entry name" value="E set domains"/>
    <property type="match status" value="2"/>
</dbReference>
<keyword evidence="1" id="KW-0732">Signal</keyword>
<evidence type="ECO:0000259" key="2">
    <source>
        <dbReference type="Pfam" id="PF01833"/>
    </source>
</evidence>
<dbReference type="PROSITE" id="PS51257">
    <property type="entry name" value="PROKAR_LIPOPROTEIN"/>
    <property type="match status" value="1"/>
</dbReference>
<dbReference type="Gene3D" id="2.60.120.430">
    <property type="entry name" value="Galactose-binding lectin"/>
    <property type="match status" value="1"/>
</dbReference>
<dbReference type="AlphaFoldDB" id="A0A923DZH3"/>
<feature type="domain" description="IPT/TIG" evidence="2">
    <location>
        <begin position="126"/>
        <end position="198"/>
    </location>
</feature>
<dbReference type="Pfam" id="PF01833">
    <property type="entry name" value="TIG"/>
    <property type="match status" value="2"/>
</dbReference>
<accession>A0A923DZH3</accession>
<evidence type="ECO:0000256" key="1">
    <source>
        <dbReference type="SAM" id="SignalP"/>
    </source>
</evidence>
<gene>
    <name evidence="3" type="ORF">GM921_15590</name>
</gene>
<name>A0A923DZH3_9SPHI</name>